<organism evidence="1 2">
    <name type="scientific">Seonamhaeicola maritimus</name>
    <dbReference type="NCBI Taxonomy" id="2591822"/>
    <lineage>
        <taxon>Bacteria</taxon>
        <taxon>Pseudomonadati</taxon>
        <taxon>Bacteroidota</taxon>
        <taxon>Flavobacteriia</taxon>
        <taxon>Flavobacteriales</taxon>
        <taxon>Flavobacteriaceae</taxon>
    </lineage>
</organism>
<dbReference type="Proteomes" id="UP000321080">
    <property type="component" value="Unassembled WGS sequence"/>
</dbReference>
<proteinExistence type="predicted"/>
<protein>
    <submittedName>
        <fullName evidence="1">Uncharacterized protein</fullName>
    </submittedName>
</protein>
<comment type="caution">
    <text evidence="1">The sequence shown here is derived from an EMBL/GenBank/DDBJ whole genome shotgun (WGS) entry which is preliminary data.</text>
</comment>
<name>A0A5C7GHU8_9FLAO</name>
<sequence length="602" mass="68447">MKHKHSFHIPVMGIGFTIDTPLKVAQYGIDSVISLVDDILLERLRKMYCEKFEMPYTEITNKVIDFRSKRITSYLNLMNDLVDEKFESLKTISHDKIEDIKAYLNMLPNGEKLKEEFFKLTEKGFHTSEIKNWGFKNLKKGSIDVNIMTKVDKDNYIKSEKLPTEYNDAHAALRGFATSNLNASVILSAGLNPRLFSYMAQFDDFYPDLNGVFKKRIILKVSDYRSALIQGKFLAKKGLWVSEYRIESGLNCGGHAFATEGYLLGPVLAEFKENREALRSTIQELLNKELENTGRVIPKQHLKLEISAQGGVGTHEEHEFLMDEYALDSVGWGSPFLLVPEATTVDNDTLKKLTKAKEEDLYLSNISPLGVPFNNLKSNTKDTEKEGFIAKGRPGSSCPKKFVALNKEFTEKGACTASRKYQNLKINELKSKDLTNEEHQAQLNDITEKSCTCVGLGTSALLAHGLDTKVEGTGVSICPGPNMAYYSNVMSLKNITDHIYGRDNMISRTDRPNMFIKELNIYTDFLKNRIENVRHTFNKKEERYLKTFSNNMQSGIEYYKQLFSNVNSLLEEVKVSALKELERSETTLKQIQIRINNLSLAQ</sequence>
<evidence type="ECO:0000313" key="2">
    <source>
        <dbReference type="Proteomes" id="UP000321080"/>
    </source>
</evidence>
<dbReference type="AlphaFoldDB" id="A0A5C7GHU8"/>
<dbReference type="RefSeq" id="WP_147768842.1">
    <property type="nucleotide sequence ID" value="NZ_VRKQ01000010.1"/>
</dbReference>
<dbReference type="OrthoDB" id="9811599at2"/>
<evidence type="ECO:0000313" key="1">
    <source>
        <dbReference type="EMBL" id="TXG37370.1"/>
    </source>
</evidence>
<reference evidence="1 2" key="1">
    <citation type="submission" date="2019-08" db="EMBL/GenBank/DDBJ databases">
        <title>Seonamhaeicola sediminis sp. nov., isolated from marine sediment.</title>
        <authorList>
            <person name="Cao W.R."/>
        </authorList>
    </citation>
    <scope>NUCLEOTIDE SEQUENCE [LARGE SCALE GENOMIC DNA]</scope>
    <source>
        <strain evidence="1 2">1505</strain>
    </source>
</reference>
<keyword evidence="2" id="KW-1185">Reference proteome</keyword>
<gene>
    <name evidence="1" type="ORF">FUA22_12520</name>
</gene>
<dbReference type="EMBL" id="VRKQ01000010">
    <property type="protein sequence ID" value="TXG37370.1"/>
    <property type="molecule type" value="Genomic_DNA"/>
</dbReference>
<accession>A0A5C7GHU8</accession>